<dbReference type="RefSeq" id="WP_042214013.1">
    <property type="nucleotide sequence ID" value="NZ_BBLU01000005.1"/>
</dbReference>
<dbReference type="STRING" id="1043493.SAMN05421637_1250"/>
<evidence type="ECO:0000313" key="5">
    <source>
        <dbReference type="EMBL" id="SEJ23169.1"/>
    </source>
</evidence>
<evidence type="ECO:0000256" key="1">
    <source>
        <dbReference type="ARBA" id="ARBA00023015"/>
    </source>
</evidence>
<dbReference type="CDD" id="cd00090">
    <property type="entry name" value="HTH_ARSR"/>
    <property type="match status" value="1"/>
</dbReference>
<dbReference type="EMBL" id="FNZI01000002">
    <property type="protein sequence ID" value="SEJ23169.1"/>
    <property type="molecule type" value="Genomic_DNA"/>
</dbReference>
<dbReference type="InterPro" id="IPR036390">
    <property type="entry name" value="WH_DNA-bd_sf"/>
</dbReference>
<evidence type="ECO:0000259" key="4">
    <source>
        <dbReference type="PROSITE" id="PS50987"/>
    </source>
</evidence>
<dbReference type="PANTHER" id="PTHR43132:SF2">
    <property type="entry name" value="ARSENICAL RESISTANCE OPERON REPRESSOR ARSR-RELATED"/>
    <property type="match status" value="1"/>
</dbReference>
<dbReference type="PROSITE" id="PS50987">
    <property type="entry name" value="HTH_ARSR_2"/>
    <property type="match status" value="1"/>
</dbReference>
<dbReference type="AlphaFoldDB" id="A0A1H6X261"/>
<dbReference type="Pfam" id="PF01022">
    <property type="entry name" value="HTH_5"/>
    <property type="match status" value="1"/>
</dbReference>
<organism evidence="5 6">
    <name type="scientific">Demequina mangrovi</name>
    <dbReference type="NCBI Taxonomy" id="1043493"/>
    <lineage>
        <taxon>Bacteria</taxon>
        <taxon>Bacillati</taxon>
        <taxon>Actinomycetota</taxon>
        <taxon>Actinomycetes</taxon>
        <taxon>Micrococcales</taxon>
        <taxon>Demequinaceae</taxon>
        <taxon>Demequina</taxon>
    </lineage>
</organism>
<keyword evidence="1" id="KW-0805">Transcription regulation</keyword>
<dbReference type="Gene3D" id="1.10.10.10">
    <property type="entry name" value="Winged helix-like DNA-binding domain superfamily/Winged helix DNA-binding domain"/>
    <property type="match status" value="1"/>
</dbReference>
<evidence type="ECO:0000256" key="3">
    <source>
        <dbReference type="ARBA" id="ARBA00023163"/>
    </source>
</evidence>
<protein>
    <submittedName>
        <fullName evidence="5">ArsR family transcriptional regulator</fullName>
    </submittedName>
</protein>
<dbReference type="SUPFAM" id="SSF46785">
    <property type="entry name" value="Winged helix' DNA-binding domain"/>
    <property type="match status" value="1"/>
</dbReference>
<accession>A0A1H6X261</accession>
<dbReference type="GO" id="GO:0003700">
    <property type="term" value="F:DNA-binding transcription factor activity"/>
    <property type="evidence" value="ECO:0007669"/>
    <property type="project" value="InterPro"/>
</dbReference>
<dbReference type="NCBIfam" id="NF033788">
    <property type="entry name" value="HTH_metalloreg"/>
    <property type="match status" value="1"/>
</dbReference>
<dbReference type="InterPro" id="IPR051011">
    <property type="entry name" value="Metal_resp_trans_reg"/>
</dbReference>
<reference evidence="6" key="1">
    <citation type="submission" date="2016-10" db="EMBL/GenBank/DDBJ databases">
        <authorList>
            <person name="Varghese N."/>
        </authorList>
    </citation>
    <scope>NUCLEOTIDE SEQUENCE [LARGE SCALE GENOMIC DNA]</scope>
    <source>
        <strain evidence="6">DSM 24868</strain>
    </source>
</reference>
<proteinExistence type="predicted"/>
<gene>
    <name evidence="5" type="ORF">SAMN05421637_1250</name>
</gene>
<dbReference type="eggNOG" id="COG0640">
    <property type="taxonomic scope" value="Bacteria"/>
</dbReference>
<dbReference type="PANTHER" id="PTHR43132">
    <property type="entry name" value="ARSENICAL RESISTANCE OPERON REPRESSOR ARSR-RELATED"/>
    <property type="match status" value="1"/>
</dbReference>
<evidence type="ECO:0000313" key="6">
    <source>
        <dbReference type="Proteomes" id="UP000183315"/>
    </source>
</evidence>
<sequence>MVDSTPLELTSRDDAAPLATENAALLAAIADPLRYSVLRFLDREGEQCVCDIQAVIPIAGNLLSYHLKTLRDAGLVTSERRGRWVHYRVAEDAAARLTAALPLDLGSPS</sequence>
<dbReference type="GO" id="GO:0003677">
    <property type="term" value="F:DNA binding"/>
    <property type="evidence" value="ECO:0007669"/>
    <property type="project" value="UniProtKB-KW"/>
</dbReference>
<evidence type="ECO:0000256" key="2">
    <source>
        <dbReference type="ARBA" id="ARBA00023125"/>
    </source>
</evidence>
<keyword evidence="6" id="KW-1185">Reference proteome</keyword>
<dbReference type="InterPro" id="IPR011991">
    <property type="entry name" value="ArsR-like_HTH"/>
</dbReference>
<dbReference type="Proteomes" id="UP000183315">
    <property type="component" value="Unassembled WGS sequence"/>
</dbReference>
<feature type="domain" description="HTH arsR-type" evidence="4">
    <location>
        <begin position="14"/>
        <end position="109"/>
    </location>
</feature>
<dbReference type="InterPro" id="IPR001845">
    <property type="entry name" value="HTH_ArsR_DNA-bd_dom"/>
</dbReference>
<name>A0A1H6X261_9MICO</name>
<keyword evidence="3" id="KW-0804">Transcription</keyword>
<dbReference type="SMART" id="SM00418">
    <property type="entry name" value="HTH_ARSR"/>
    <property type="match status" value="1"/>
</dbReference>
<dbReference type="PRINTS" id="PR00778">
    <property type="entry name" value="HTHARSR"/>
</dbReference>
<keyword evidence="2" id="KW-0238">DNA-binding</keyword>
<dbReference type="InterPro" id="IPR036388">
    <property type="entry name" value="WH-like_DNA-bd_sf"/>
</dbReference>